<accession>A0A510N3Q9</accession>
<proteinExistence type="predicted"/>
<evidence type="ECO:0000313" key="1">
    <source>
        <dbReference type="EMBL" id="DAC77356.1"/>
    </source>
</evidence>
<reference evidence="1" key="1">
    <citation type="journal article" date="2008" name="Genomics">
        <title>Evolution in the laboratory: the genome of Halobacterium salinarum strain R1 compared to that of strain NRC-1.</title>
        <authorList>
            <person name="Pfeiffer F."/>
            <person name="Schuster S.C."/>
            <person name="Broicher A."/>
            <person name="Falb M."/>
            <person name="Palm P."/>
            <person name="Rodewald K."/>
            <person name="Ruepp A."/>
            <person name="Soppa J."/>
            <person name="Tittor J."/>
            <person name="Oesterhelt D."/>
        </authorList>
    </citation>
    <scope>NUCLEOTIDE SEQUENCE</scope>
    <source>
        <strain evidence="1">NRC-1</strain>
    </source>
</reference>
<gene>
    <name evidence="1" type="ORF">VNG_0029a</name>
</gene>
<dbReference type="EMBL" id="BK010829">
    <property type="protein sequence ID" value="DAC77356.1"/>
    <property type="molecule type" value="Genomic_DNA"/>
</dbReference>
<reference evidence="1" key="2">
    <citation type="journal article" date="2015" name="Life">
        <title>A manual curation strategy to improve genome annotation: application to a set of haloarchael genomes.</title>
        <authorList>
            <person name="Pfeiffer F."/>
            <person name="Oesterhelt D."/>
        </authorList>
    </citation>
    <scope>NUCLEOTIDE SEQUENCE</scope>
    <source>
        <strain evidence="1">NRC-1</strain>
    </source>
</reference>
<dbReference type="AlphaFoldDB" id="A0A510N3Q9"/>
<protein>
    <submittedName>
        <fullName evidence="1">Uncharacterized protein</fullName>
    </submittedName>
</protein>
<name>A0A510N3Q9_HALSA</name>
<reference evidence="1" key="3">
    <citation type="journal article" date="2019" name="Microbiol. Resour. Announc.">
        <title>The genome of the Halobacterium salinarum type strain is closely related to that of the laboratory strains NRC-1 and R1.</title>
        <authorList>
            <person name="Pfeiffer F."/>
            <person name="Marchfelder A."/>
            <person name="Habermann B.H."/>
            <person name="Dyall-Smith M."/>
        </authorList>
    </citation>
    <scope>NUCLEOTIDE SEQUENCE</scope>
    <source>
        <strain evidence="1">NRC-1</strain>
    </source>
</reference>
<organism evidence="1">
    <name type="scientific">Halobacterium salinarum (strain ATCC 700922 / JCM 11081 / NRC-1)</name>
    <name type="common">Halobacterium halobium</name>
    <dbReference type="NCBI Taxonomy" id="64091"/>
    <lineage>
        <taxon>Archaea</taxon>
        <taxon>Methanobacteriati</taxon>
        <taxon>Methanobacteriota</taxon>
        <taxon>Stenosarchaea group</taxon>
        <taxon>Halobacteria</taxon>
        <taxon>Halobacteriales</taxon>
        <taxon>Halobacteriaceae</taxon>
        <taxon>Halobacterium</taxon>
        <taxon>Halobacterium salinarum NRC-34001</taxon>
    </lineage>
</organism>
<sequence>MLRFRGVLPHSYSSAFHRAFQLVSRGDSLLVLTQTQSVARGVDCDTSEVIRIIFTGVQLPPPDSPNSIPTLEDSRQPSDLSPTWFKHAHTIRSAVPTDVLDIFLNATPRLI</sequence>